<accession>A0A171DM34</accession>
<comment type="caution">
    <text evidence="2">The sequence shown here is derived from an EMBL/GenBank/DDBJ whole genome shotgun (WGS) entry which is preliminary data.</text>
</comment>
<proteinExistence type="predicted"/>
<dbReference type="Gene3D" id="2.150.10.10">
    <property type="entry name" value="Serralysin-like metalloprotease, C-terminal"/>
    <property type="match status" value="1"/>
</dbReference>
<organism evidence="2 3">
    <name type="scientific">Planomonospora sphaerica</name>
    <dbReference type="NCBI Taxonomy" id="161355"/>
    <lineage>
        <taxon>Bacteria</taxon>
        <taxon>Bacillati</taxon>
        <taxon>Actinomycetota</taxon>
        <taxon>Actinomycetes</taxon>
        <taxon>Streptosporangiales</taxon>
        <taxon>Streptosporangiaceae</taxon>
        <taxon>Planomonospora</taxon>
    </lineage>
</organism>
<keyword evidence="3" id="KW-1185">Reference proteome</keyword>
<evidence type="ECO:0008006" key="4">
    <source>
        <dbReference type="Google" id="ProtNLM"/>
    </source>
</evidence>
<gene>
    <name evidence="2" type="ORF">PS9374_05661</name>
</gene>
<sequence>MGLRKTSLRAAALTGLSALAIAGLPNTGQAQAAAGGTVSLQGTKLVYVAAPGASSSAGINLFNGEIAVFDTAPLASGPGCRQLTPRAVACGTAATEFTATMGDLNDSLSVGAPINGTVDGGDGQDGFLAGTKSARPRSITFIGGTGTDTVSYRGSDLSVRVSLDDNAGDGRNIDSDDIRSDVENIVGTPHGGDILVGNSGRNTIDGVSGPGDQLYGEGGPDRLLAKDLDRETALDCGAGGGDEVVMDEIDPAPAGCEIVQKL</sequence>
<protein>
    <recommendedName>
        <fullName evidence="4">Calcium-binding protein</fullName>
    </recommendedName>
</protein>
<evidence type="ECO:0000256" key="1">
    <source>
        <dbReference type="SAM" id="SignalP"/>
    </source>
</evidence>
<dbReference type="RefSeq" id="WP_068901808.1">
    <property type="nucleotide sequence ID" value="NZ_BDCX01000015.1"/>
</dbReference>
<dbReference type="InterPro" id="IPR011049">
    <property type="entry name" value="Serralysin-like_metalloprot_C"/>
</dbReference>
<dbReference type="OrthoDB" id="3536283at2"/>
<dbReference type="SUPFAM" id="SSF51120">
    <property type="entry name" value="beta-Roll"/>
    <property type="match status" value="1"/>
</dbReference>
<evidence type="ECO:0000313" key="2">
    <source>
        <dbReference type="EMBL" id="GAT69981.1"/>
    </source>
</evidence>
<reference evidence="2 3" key="1">
    <citation type="journal article" date="2016" name="Genome Announc.">
        <title>Draft Genome Sequence of Planomonospora sphaerica JCM9374, a Rare Actinomycete.</title>
        <authorList>
            <person name="Dohra H."/>
            <person name="Suzuki T."/>
            <person name="Inoue Y."/>
            <person name="Kodani S."/>
        </authorList>
    </citation>
    <scope>NUCLEOTIDE SEQUENCE [LARGE SCALE GENOMIC DNA]</scope>
    <source>
        <strain evidence="2 3">JCM 9374</strain>
    </source>
</reference>
<evidence type="ECO:0000313" key="3">
    <source>
        <dbReference type="Proteomes" id="UP000077701"/>
    </source>
</evidence>
<reference evidence="3" key="2">
    <citation type="submission" date="2016-04" db="EMBL/GenBank/DDBJ databases">
        <title>Planomonospora sphaerica JCM9374 whole genome shotgun sequence.</title>
        <authorList>
            <person name="Suzuki T."/>
            <person name="Dohra H."/>
            <person name="Kodani S."/>
        </authorList>
    </citation>
    <scope>NUCLEOTIDE SEQUENCE [LARGE SCALE GENOMIC DNA]</scope>
    <source>
        <strain evidence="3">JCM 9374</strain>
    </source>
</reference>
<dbReference type="AlphaFoldDB" id="A0A171DM34"/>
<feature type="signal peptide" evidence="1">
    <location>
        <begin position="1"/>
        <end position="32"/>
    </location>
</feature>
<dbReference type="EMBL" id="BDCX01000015">
    <property type="protein sequence ID" value="GAT69981.1"/>
    <property type="molecule type" value="Genomic_DNA"/>
</dbReference>
<dbReference type="Proteomes" id="UP000077701">
    <property type="component" value="Unassembled WGS sequence"/>
</dbReference>
<feature type="chain" id="PRO_5007905837" description="Calcium-binding protein" evidence="1">
    <location>
        <begin position="33"/>
        <end position="262"/>
    </location>
</feature>
<name>A0A171DM34_9ACTN</name>
<dbReference type="STRING" id="161355.PS9374_05661"/>
<keyword evidence="1" id="KW-0732">Signal</keyword>